<dbReference type="Gene3D" id="3.10.250.10">
    <property type="entry name" value="SRCR-like domain"/>
    <property type="match status" value="2"/>
</dbReference>
<dbReference type="PRINTS" id="PR00258">
    <property type="entry name" value="SPERACTRCPTR"/>
</dbReference>
<dbReference type="EMBL" id="VZSX01000443">
    <property type="protein sequence ID" value="NXA44105.1"/>
    <property type="molecule type" value="Genomic_DNA"/>
</dbReference>
<evidence type="ECO:0000256" key="6">
    <source>
        <dbReference type="ARBA" id="ARBA00023170"/>
    </source>
</evidence>
<keyword evidence="3" id="KW-0732">Signal</keyword>
<proteinExistence type="predicted"/>
<keyword evidence="5 11" id="KW-1015">Disulfide bond</keyword>
<dbReference type="SUPFAM" id="SSF56487">
    <property type="entry name" value="SRCR-like"/>
    <property type="match status" value="2"/>
</dbReference>
<dbReference type="PANTHER" id="PTHR19331">
    <property type="entry name" value="SCAVENGER RECEPTOR DOMAIN-CONTAINING"/>
    <property type="match status" value="1"/>
</dbReference>
<sequence length="148" mass="15852">PGEGNILLDDVQCTGEESYLWDCQHLPWHEHNCRHNEDVSVICSDMTLRLVGGDSPCLGRLELFHNGSWGTVCDDGFDLRDAAVACMQLGCGDVISVHDSALFGEGAGPVLLDELACTGDETSLAQCSHQGLGVHDCRHKEDAGVVCA</sequence>
<evidence type="ECO:0000256" key="8">
    <source>
        <dbReference type="ARBA" id="ARBA00058074"/>
    </source>
</evidence>
<evidence type="ECO:0000256" key="7">
    <source>
        <dbReference type="ARBA" id="ARBA00023180"/>
    </source>
</evidence>
<keyword evidence="7" id="KW-0325">Glycoprotein</keyword>
<organism evidence="13 14">
    <name type="scientific">Eudromia elegans</name>
    <name type="common">Elegant crested-tinamou</name>
    <dbReference type="NCBI Taxonomy" id="8805"/>
    <lineage>
        <taxon>Eukaryota</taxon>
        <taxon>Metazoa</taxon>
        <taxon>Chordata</taxon>
        <taxon>Craniata</taxon>
        <taxon>Vertebrata</taxon>
        <taxon>Euteleostomi</taxon>
        <taxon>Archelosauria</taxon>
        <taxon>Archosauria</taxon>
        <taxon>Dinosauria</taxon>
        <taxon>Saurischia</taxon>
        <taxon>Theropoda</taxon>
        <taxon>Coelurosauria</taxon>
        <taxon>Aves</taxon>
        <taxon>Palaeognathae</taxon>
        <taxon>Tinamiformes</taxon>
        <taxon>Tinamidae</taxon>
        <taxon>Eudromia</taxon>
    </lineage>
</organism>
<dbReference type="SMART" id="SM00202">
    <property type="entry name" value="SR"/>
    <property type="match status" value="1"/>
</dbReference>
<evidence type="ECO:0000256" key="2">
    <source>
        <dbReference type="ARBA" id="ARBA00022525"/>
    </source>
</evidence>
<keyword evidence="2" id="KW-0964">Secreted</keyword>
<feature type="domain" description="SRCR" evidence="12">
    <location>
        <begin position="1"/>
        <end position="44"/>
    </location>
</feature>
<dbReference type="OrthoDB" id="536948at2759"/>
<evidence type="ECO:0000259" key="12">
    <source>
        <dbReference type="PROSITE" id="PS50287"/>
    </source>
</evidence>
<dbReference type="PROSITE" id="PS00420">
    <property type="entry name" value="SRCR_1"/>
    <property type="match status" value="1"/>
</dbReference>
<keyword evidence="4" id="KW-0677">Repeat</keyword>
<feature type="disulfide bond" evidence="11">
    <location>
        <begin position="73"/>
        <end position="137"/>
    </location>
</feature>
<dbReference type="PANTHER" id="PTHR19331:SF22">
    <property type="entry name" value="DELETED IN MALIGNANT BRAIN TUMORS 1 PROTEIN"/>
    <property type="match status" value="1"/>
</dbReference>
<dbReference type="Pfam" id="PF00530">
    <property type="entry name" value="SRCR"/>
    <property type="match status" value="2"/>
</dbReference>
<comment type="subunit">
    <text evidence="9">Interacts with LGALS1 and laminin.</text>
</comment>
<dbReference type="AlphaFoldDB" id="A0A7K7VRP5"/>
<comment type="caution">
    <text evidence="13">The sequence shown here is derived from an EMBL/GenBank/DDBJ whole genome shotgun (WGS) entry which is preliminary data.</text>
</comment>
<name>A0A7K7VRP5_EUDEL</name>
<accession>A0A7K7VRP5</accession>
<evidence type="ECO:0000256" key="5">
    <source>
        <dbReference type="ARBA" id="ARBA00023157"/>
    </source>
</evidence>
<dbReference type="Proteomes" id="UP000533954">
    <property type="component" value="Unassembled WGS sequence"/>
</dbReference>
<keyword evidence="6" id="KW-0675">Receptor</keyword>
<dbReference type="GO" id="GO:0016020">
    <property type="term" value="C:membrane"/>
    <property type="evidence" value="ECO:0007669"/>
    <property type="project" value="InterPro"/>
</dbReference>
<evidence type="ECO:0000256" key="10">
    <source>
        <dbReference type="ARBA" id="ARBA00069168"/>
    </source>
</evidence>
<dbReference type="PROSITE" id="PS50287">
    <property type="entry name" value="SRCR_2"/>
    <property type="match status" value="2"/>
</dbReference>
<evidence type="ECO:0000313" key="14">
    <source>
        <dbReference type="Proteomes" id="UP000533954"/>
    </source>
</evidence>
<feature type="non-terminal residue" evidence="13">
    <location>
        <position position="148"/>
    </location>
</feature>
<comment type="caution">
    <text evidence="11">Lacks conserved residue(s) required for the propagation of feature annotation.</text>
</comment>
<feature type="disulfide bond" evidence="11">
    <location>
        <begin position="117"/>
        <end position="127"/>
    </location>
</feature>
<evidence type="ECO:0000256" key="9">
    <source>
        <dbReference type="ARBA" id="ARBA00064153"/>
    </source>
</evidence>
<dbReference type="FunFam" id="3.10.250.10:FF:000007">
    <property type="entry name" value="Soluble scavenger receptor cysteine-rich domain-containing protein SSC5D"/>
    <property type="match status" value="1"/>
</dbReference>
<gene>
    <name evidence="13" type="primary">Cd163_6</name>
    <name evidence="13" type="ORF">EUDELE_R01067</name>
</gene>
<comment type="function">
    <text evidence="8">Binds to extracellular matrix proteins. Binds to pathogen-associated molecular patterns (PAMPs) present on the cell walls of Gram-positive and Gram-negative bacteria and fungi, behaving as a pattern recognition receptor (PRR). Induces bacterial and fungal aggregation and subsequent inhibition of PAMP-induced cytokine release. Does not possess intrinsic bactericidal activity. May play a role in the innate defense and homeostasis of certain epithelial surfaces.</text>
</comment>
<evidence type="ECO:0000256" key="3">
    <source>
        <dbReference type="ARBA" id="ARBA00022729"/>
    </source>
</evidence>
<feature type="non-terminal residue" evidence="13">
    <location>
        <position position="1"/>
    </location>
</feature>
<comment type="subcellular location">
    <subcellularLocation>
        <location evidence="1">Secreted</location>
    </subcellularLocation>
</comment>
<dbReference type="InterPro" id="IPR036772">
    <property type="entry name" value="SRCR-like_dom_sf"/>
</dbReference>
<evidence type="ECO:0000256" key="1">
    <source>
        <dbReference type="ARBA" id="ARBA00004613"/>
    </source>
</evidence>
<evidence type="ECO:0000313" key="13">
    <source>
        <dbReference type="EMBL" id="NXA44105.1"/>
    </source>
</evidence>
<protein>
    <recommendedName>
        <fullName evidence="10">Soluble scavenger receptor cysteine-rich domain-containing protein SSC5D</fullName>
    </recommendedName>
</protein>
<feature type="disulfide bond" evidence="11">
    <location>
        <begin position="13"/>
        <end position="23"/>
    </location>
</feature>
<feature type="domain" description="SRCR" evidence="12">
    <location>
        <begin position="48"/>
        <end position="148"/>
    </location>
</feature>
<evidence type="ECO:0000256" key="4">
    <source>
        <dbReference type="ARBA" id="ARBA00022737"/>
    </source>
</evidence>
<dbReference type="InterPro" id="IPR001190">
    <property type="entry name" value="SRCR"/>
</dbReference>
<keyword evidence="14" id="KW-1185">Reference proteome</keyword>
<reference evidence="13 14" key="1">
    <citation type="submission" date="2019-09" db="EMBL/GenBank/DDBJ databases">
        <title>Bird 10,000 Genomes (B10K) Project - Family phase.</title>
        <authorList>
            <person name="Zhang G."/>
        </authorList>
    </citation>
    <scope>NUCLEOTIDE SEQUENCE [LARGE SCALE GENOMIC DNA]</scope>
    <source>
        <strain evidence="13">B10K-LSUMZ-16893</strain>
    </source>
</reference>
<evidence type="ECO:0000256" key="11">
    <source>
        <dbReference type="PROSITE-ProRule" id="PRU00196"/>
    </source>
</evidence>
<feature type="disulfide bond" evidence="11">
    <location>
        <begin position="86"/>
        <end position="147"/>
    </location>
</feature>